<dbReference type="Gene3D" id="1.10.510.10">
    <property type="entry name" value="Transferase(Phosphotransferase) domain 1"/>
    <property type="match status" value="1"/>
</dbReference>
<evidence type="ECO:0000256" key="2">
    <source>
        <dbReference type="ARBA" id="ARBA00009196"/>
    </source>
</evidence>
<dbReference type="InterPro" id="IPR036390">
    <property type="entry name" value="WH_DNA-bd_sf"/>
</dbReference>
<comment type="cofactor">
    <cofactor evidence="1">
        <name>Mg(2+)</name>
        <dbReference type="ChEBI" id="CHEBI:18420"/>
    </cofactor>
</comment>
<evidence type="ECO:0000256" key="14">
    <source>
        <dbReference type="ARBA" id="ARBA00068837"/>
    </source>
</evidence>
<reference evidence="17 18" key="1">
    <citation type="submission" date="2019-07" db="EMBL/GenBank/DDBJ databases">
        <title>Genomes of Cafeteria roenbergensis.</title>
        <authorList>
            <person name="Fischer M.G."/>
            <person name="Hackl T."/>
            <person name="Roman M."/>
        </authorList>
    </citation>
    <scope>NUCLEOTIDE SEQUENCE [LARGE SCALE GENOMIC DNA]</scope>
    <source>
        <strain evidence="17 18">E4-10P</strain>
    </source>
</reference>
<feature type="compositionally biased region" description="Low complexity" evidence="15">
    <location>
        <begin position="676"/>
        <end position="718"/>
    </location>
</feature>
<evidence type="ECO:0000313" key="18">
    <source>
        <dbReference type="Proteomes" id="UP000322899"/>
    </source>
</evidence>
<evidence type="ECO:0000256" key="4">
    <source>
        <dbReference type="ARBA" id="ARBA00022527"/>
    </source>
</evidence>
<evidence type="ECO:0000256" key="3">
    <source>
        <dbReference type="ARBA" id="ARBA00012513"/>
    </source>
</evidence>
<dbReference type="OrthoDB" id="10258631at2759"/>
<feature type="domain" description="RIO kinase" evidence="16">
    <location>
        <begin position="64"/>
        <end position="290"/>
    </location>
</feature>
<feature type="compositionally biased region" description="Low complexity" evidence="15">
    <location>
        <begin position="636"/>
        <end position="645"/>
    </location>
</feature>
<evidence type="ECO:0000256" key="12">
    <source>
        <dbReference type="ARBA" id="ARBA00048679"/>
    </source>
</evidence>
<evidence type="ECO:0000256" key="10">
    <source>
        <dbReference type="ARBA" id="ARBA00022842"/>
    </source>
</evidence>
<evidence type="ECO:0000256" key="5">
    <source>
        <dbReference type="ARBA" id="ARBA00022679"/>
    </source>
</evidence>
<comment type="caution">
    <text evidence="17">The sequence shown here is derived from an EMBL/GenBank/DDBJ whole genome shotgun (WGS) entry which is preliminary data.</text>
</comment>
<protein>
    <recommendedName>
        <fullName evidence="13">Serine/threonine-protein kinase RIO2</fullName>
        <ecNumber evidence="3">2.7.11.1</ecNumber>
    </recommendedName>
    <alternativeName>
        <fullName evidence="14">Serine/threonine-protein kinase rio2</fullName>
    </alternativeName>
</protein>
<comment type="catalytic activity">
    <reaction evidence="12">
        <text>L-seryl-[protein] + ATP = O-phospho-L-seryl-[protein] + ADP + H(+)</text>
        <dbReference type="Rhea" id="RHEA:17989"/>
        <dbReference type="Rhea" id="RHEA-COMP:9863"/>
        <dbReference type="Rhea" id="RHEA-COMP:11604"/>
        <dbReference type="ChEBI" id="CHEBI:15378"/>
        <dbReference type="ChEBI" id="CHEBI:29999"/>
        <dbReference type="ChEBI" id="CHEBI:30616"/>
        <dbReference type="ChEBI" id="CHEBI:83421"/>
        <dbReference type="ChEBI" id="CHEBI:456216"/>
        <dbReference type="EC" id="2.7.11.1"/>
    </reaction>
</comment>
<dbReference type="SUPFAM" id="SSF46785">
    <property type="entry name" value="Winged helix' DNA-binding domain"/>
    <property type="match status" value="1"/>
</dbReference>
<comment type="catalytic activity">
    <reaction evidence="11">
        <text>L-threonyl-[protein] + ATP = O-phospho-L-threonyl-[protein] + ADP + H(+)</text>
        <dbReference type="Rhea" id="RHEA:46608"/>
        <dbReference type="Rhea" id="RHEA-COMP:11060"/>
        <dbReference type="Rhea" id="RHEA-COMP:11605"/>
        <dbReference type="ChEBI" id="CHEBI:15378"/>
        <dbReference type="ChEBI" id="CHEBI:30013"/>
        <dbReference type="ChEBI" id="CHEBI:30616"/>
        <dbReference type="ChEBI" id="CHEBI:61977"/>
        <dbReference type="ChEBI" id="CHEBI:456216"/>
        <dbReference type="EC" id="2.7.11.1"/>
    </reaction>
</comment>
<name>A0A5A8EI49_CAFRO</name>
<keyword evidence="5" id="KW-0808">Transferase</keyword>
<dbReference type="Gene3D" id="1.10.10.10">
    <property type="entry name" value="Winged helix-like DNA-binding domain superfamily/Winged helix DNA-binding domain"/>
    <property type="match status" value="1"/>
</dbReference>
<dbReference type="InterPro" id="IPR011009">
    <property type="entry name" value="Kinase-like_dom_sf"/>
</dbReference>
<comment type="similarity">
    <text evidence="2">Belongs to the protein kinase superfamily. RIO-type Ser/Thr kinase family.</text>
</comment>
<evidence type="ECO:0000256" key="13">
    <source>
        <dbReference type="ARBA" id="ARBA00068353"/>
    </source>
</evidence>
<dbReference type="FunFam" id="3.30.200.20:FF:000052">
    <property type="entry name" value="Serine/threonine-protein kinase RIO2"/>
    <property type="match status" value="1"/>
</dbReference>
<dbReference type="InterPro" id="IPR018934">
    <property type="entry name" value="RIO_dom"/>
</dbReference>
<dbReference type="PANTHER" id="PTHR45852:SF1">
    <property type="entry name" value="SERINE_THREONINE-PROTEIN KINASE RIO2"/>
    <property type="match status" value="1"/>
</dbReference>
<evidence type="ECO:0000259" key="16">
    <source>
        <dbReference type="SMART" id="SM00090"/>
    </source>
</evidence>
<evidence type="ECO:0000256" key="7">
    <source>
        <dbReference type="ARBA" id="ARBA00022741"/>
    </source>
</evidence>
<sequence>MKLDVRNLRLMSKDDFRVLAGIEMGMRNHEYVPFGLVAALSGLSHGRLYKVMVQLGRFKLIAREQKHYDGYRLTYGGYDFLALRAMVKRGTISGIGRRIGVGKESDIYLATNADGEELALKLHRLGRISFRRIKEKRDYLRHRKHGSWLYLSRLAALKEYAFMQALHRHGFVVPQPVDSSRHCVLMKKVDGFPMHVVKHIADPGPVFDRAANILTRLARCGLVHCDFNEFNLMVSDAGIVTLIDFPQMVSVDHPNAASLFERDAKGLRLWFARKYDHDCELPSLAEVLAEGEREMALDAEVEASGFTAKMRGEYEELVTEQVGDGDAAEGGDADADDDADDDADEEEAADSGFVVLSGAGDWSTGDAEHSVVASAAAGGAVEEDEDAVPLAFAVVVPEALRHPGSRERSRVPLWRRVLYGADEDDDAVEEEEEEAGARAGAAAASAAGASAAAAGSGSDGSSEEEEEEEEAPWLNVDDETLGRVPDGLRTRLHGRGSGRGRRGGAGAVKAAKPARDALTTDAVREKVRRHRPHPRREERAAMEWLSALGKDLAEFGKIIRDDTVEAAAKASNGKLGKGGSVHPVAAEAQEDAERRAATRKALERAQEEVEKDLEDLGWGDDEDVLATGSEEDADAEFAAAAPGDAGPREQAGSDAASGDGTPPPASTGTCTNGKRAAGPSSGPASGGELAHGAGAPRPAEAAAPQDAAGGRPDAAPADDAGEAEVGGTGEAEGASGP</sequence>
<feature type="compositionally biased region" description="Low complexity" evidence="15">
    <location>
        <begin position="437"/>
        <end position="460"/>
    </location>
</feature>
<dbReference type="GO" id="GO:0005829">
    <property type="term" value="C:cytosol"/>
    <property type="evidence" value="ECO:0007669"/>
    <property type="project" value="TreeGrafter"/>
</dbReference>
<dbReference type="InterPro" id="IPR036388">
    <property type="entry name" value="WH-like_DNA-bd_sf"/>
</dbReference>
<evidence type="ECO:0000256" key="6">
    <source>
        <dbReference type="ARBA" id="ARBA00022723"/>
    </source>
</evidence>
<dbReference type="InterPro" id="IPR015285">
    <property type="entry name" value="RIO2_wHTH_N"/>
</dbReference>
<evidence type="ECO:0000256" key="1">
    <source>
        <dbReference type="ARBA" id="ARBA00001946"/>
    </source>
</evidence>
<dbReference type="InterPro" id="IPR000687">
    <property type="entry name" value="RIO_kinase"/>
</dbReference>
<organism evidence="17 18">
    <name type="scientific">Cafeteria roenbergensis</name>
    <name type="common">Marine flagellate</name>
    <dbReference type="NCBI Taxonomy" id="33653"/>
    <lineage>
        <taxon>Eukaryota</taxon>
        <taxon>Sar</taxon>
        <taxon>Stramenopiles</taxon>
        <taxon>Bigyra</taxon>
        <taxon>Opalozoa</taxon>
        <taxon>Bicosoecida</taxon>
        <taxon>Cafeteriaceae</taxon>
        <taxon>Cafeteria</taxon>
    </lineage>
</organism>
<feature type="compositionally biased region" description="Gly residues" evidence="15">
    <location>
        <begin position="724"/>
        <end position="737"/>
    </location>
</feature>
<dbReference type="Pfam" id="PF01163">
    <property type="entry name" value="RIO1"/>
    <property type="match status" value="1"/>
</dbReference>
<evidence type="ECO:0000256" key="8">
    <source>
        <dbReference type="ARBA" id="ARBA00022777"/>
    </source>
</evidence>
<dbReference type="PANTHER" id="PTHR45852">
    <property type="entry name" value="SER/THR-PROTEIN KINASE RIO2"/>
    <property type="match status" value="1"/>
</dbReference>
<dbReference type="GO" id="GO:0030688">
    <property type="term" value="C:preribosome, small subunit precursor"/>
    <property type="evidence" value="ECO:0007669"/>
    <property type="project" value="TreeGrafter"/>
</dbReference>
<keyword evidence="9" id="KW-0067">ATP-binding</keyword>
<dbReference type="EMBL" id="VLTO01000003">
    <property type="protein sequence ID" value="KAA0177546.1"/>
    <property type="molecule type" value="Genomic_DNA"/>
</dbReference>
<evidence type="ECO:0000256" key="11">
    <source>
        <dbReference type="ARBA" id="ARBA00047899"/>
    </source>
</evidence>
<feature type="compositionally biased region" description="Basic and acidic residues" evidence="15">
    <location>
        <begin position="591"/>
        <end position="608"/>
    </location>
</feature>
<dbReference type="FunFam" id="1.10.10.10:FF:000053">
    <property type="entry name" value="Serine/threonine-protein kinase RIO2"/>
    <property type="match status" value="1"/>
</dbReference>
<feature type="compositionally biased region" description="Acidic residues" evidence="15">
    <location>
        <begin position="326"/>
        <end position="348"/>
    </location>
</feature>
<dbReference type="GO" id="GO:0046872">
    <property type="term" value="F:metal ion binding"/>
    <property type="evidence" value="ECO:0007669"/>
    <property type="project" value="UniProtKB-KW"/>
</dbReference>
<dbReference type="GO" id="GO:0030490">
    <property type="term" value="P:maturation of SSU-rRNA"/>
    <property type="evidence" value="ECO:0007669"/>
    <property type="project" value="TreeGrafter"/>
</dbReference>
<dbReference type="GO" id="GO:0005634">
    <property type="term" value="C:nucleus"/>
    <property type="evidence" value="ECO:0007669"/>
    <property type="project" value="TreeGrafter"/>
</dbReference>
<keyword evidence="7" id="KW-0547">Nucleotide-binding</keyword>
<feature type="region of interest" description="Disordered" evidence="15">
    <location>
        <begin position="424"/>
        <end position="538"/>
    </location>
</feature>
<accession>A0A5A8EI49</accession>
<feature type="compositionally biased region" description="Acidic residues" evidence="15">
    <location>
        <begin position="609"/>
        <end position="635"/>
    </location>
</feature>
<keyword evidence="8" id="KW-0418">Kinase</keyword>
<dbReference type="Gene3D" id="3.30.200.20">
    <property type="entry name" value="Phosphorylase Kinase, domain 1"/>
    <property type="match status" value="1"/>
</dbReference>
<evidence type="ECO:0000256" key="9">
    <source>
        <dbReference type="ARBA" id="ARBA00022840"/>
    </source>
</evidence>
<keyword evidence="10" id="KW-0460">Magnesium</keyword>
<dbReference type="Pfam" id="PF09202">
    <property type="entry name" value="Rio2_N"/>
    <property type="match status" value="1"/>
</dbReference>
<feature type="compositionally biased region" description="Basic residues" evidence="15">
    <location>
        <begin position="490"/>
        <end position="502"/>
    </location>
</feature>
<dbReference type="SUPFAM" id="SSF56112">
    <property type="entry name" value="Protein kinase-like (PK-like)"/>
    <property type="match status" value="1"/>
</dbReference>
<gene>
    <name evidence="17" type="ORF">FNF27_00716</name>
</gene>
<keyword evidence="4" id="KW-0723">Serine/threonine-protein kinase</keyword>
<proteinExistence type="inferred from homology"/>
<feature type="compositionally biased region" description="Acidic residues" evidence="15">
    <location>
        <begin position="424"/>
        <end position="434"/>
    </location>
</feature>
<dbReference type="CDD" id="cd05144">
    <property type="entry name" value="RIO2_C"/>
    <property type="match status" value="1"/>
</dbReference>
<dbReference type="Proteomes" id="UP000322899">
    <property type="component" value="Unassembled WGS sequence"/>
</dbReference>
<feature type="compositionally biased region" description="Acidic residues" evidence="15">
    <location>
        <begin position="461"/>
        <end position="479"/>
    </location>
</feature>
<keyword evidence="6" id="KW-0479">Metal-binding</keyword>
<dbReference type="SMART" id="SM00090">
    <property type="entry name" value="RIO"/>
    <property type="match status" value="1"/>
</dbReference>
<dbReference type="EC" id="2.7.11.1" evidence="3"/>
<dbReference type="InterPro" id="IPR030484">
    <property type="entry name" value="Rio2"/>
</dbReference>
<dbReference type="AlphaFoldDB" id="A0A5A8EI49"/>
<feature type="region of interest" description="Disordered" evidence="15">
    <location>
        <begin position="570"/>
        <end position="737"/>
    </location>
</feature>
<dbReference type="GO" id="GO:0004674">
    <property type="term" value="F:protein serine/threonine kinase activity"/>
    <property type="evidence" value="ECO:0007669"/>
    <property type="project" value="UniProtKB-KW"/>
</dbReference>
<evidence type="ECO:0000313" key="17">
    <source>
        <dbReference type="EMBL" id="KAA0177546.1"/>
    </source>
</evidence>
<feature type="region of interest" description="Disordered" evidence="15">
    <location>
        <begin position="319"/>
        <end position="348"/>
    </location>
</feature>
<evidence type="ECO:0000256" key="15">
    <source>
        <dbReference type="SAM" id="MobiDB-lite"/>
    </source>
</evidence>
<dbReference type="GO" id="GO:0005524">
    <property type="term" value="F:ATP binding"/>
    <property type="evidence" value="ECO:0007669"/>
    <property type="project" value="UniProtKB-KW"/>
</dbReference>